<dbReference type="CDD" id="cd10944">
    <property type="entry name" value="CE4_SmPgdA_like"/>
    <property type="match status" value="1"/>
</dbReference>
<dbReference type="PROSITE" id="PS51677">
    <property type="entry name" value="NODB"/>
    <property type="match status" value="1"/>
</dbReference>
<gene>
    <name evidence="2" type="ORF">J2S07_001434</name>
</gene>
<evidence type="ECO:0000313" key="3">
    <source>
        <dbReference type="Proteomes" id="UP001231362"/>
    </source>
</evidence>
<dbReference type="InterPro" id="IPR050248">
    <property type="entry name" value="Polysacc_deacetylase_ArnD"/>
</dbReference>
<organism evidence="2 3">
    <name type="scientific">Anoxybacillus andreesenii</name>
    <dbReference type="NCBI Taxonomy" id="1325932"/>
    <lineage>
        <taxon>Bacteria</taxon>
        <taxon>Bacillati</taxon>
        <taxon>Bacillota</taxon>
        <taxon>Bacilli</taxon>
        <taxon>Bacillales</taxon>
        <taxon>Anoxybacillaceae</taxon>
        <taxon>Anoxybacillus</taxon>
    </lineage>
</organism>
<reference evidence="2 3" key="1">
    <citation type="submission" date="2023-07" db="EMBL/GenBank/DDBJ databases">
        <title>Genomic Encyclopedia of Type Strains, Phase IV (KMG-IV): sequencing the most valuable type-strain genomes for metagenomic binning, comparative biology and taxonomic classification.</title>
        <authorList>
            <person name="Goeker M."/>
        </authorList>
    </citation>
    <scope>NUCLEOTIDE SEQUENCE [LARGE SCALE GENOMIC DNA]</scope>
    <source>
        <strain evidence="2 3">DSM 23948</strain>
    </source>
</reference>
<dbReference type="PANTHER" id="PTHR10587:SF125">
    <property type="entry name" value="POLYSACCHARIDE DEACETYLASE YHEN-RELATED"/>
    <property type="match status" value="1"/>
</dbReference>
<name>A0ABT9V2P2_9BACL</name>
<protein>
    <submittedName>
        <fullName evidence="2">Peptidoglycan/xylan/chitin deacetylase (PgdA/CDA1 family)</fullName>
    </submittedName>
</protein>
<keyword evidence="3" id="KW-1185">Reference proteome</keyword>
<accession>A0ABT9V2P2</accession>
<comment type="caution">
    <text evidence="2">The sequence shown here is derived from an EMBL/GenBank/DDBJ whole genome shotgun (WGS) entry which is preliminary data.</text>
</comment>
<evidence type="ECO:0000259" key="1">
    <source>
        <dbReference type="PROSITE" id="PS51677"/>
    </source>
</evidence>
<dbReference type="SUPFAM" id="SSF88713">
    <property type="entry name" value="Glycoside hydrolase/deacetylase"/>
    <property type="match status" value="1"/>
</dbReference>
<dbReference type="Proteomes" id="UP001231362">
    <property type="component" value="Unassembled WGS sequence"/>
</dbReference>
<feature type="domain" description="NodB homology" evidence="1">
    <location>
        <begin position="78"/>
        <end position="263"/>
    </location>
</feature>
<proteinExistence type="predicted"/>
<sequence length="278" mass="31681">MLSRKRITIFILLISLTIIIFSSSTIFAKLIELEAKAEGKNHTIETQFREHATKGSEIELLEGFEQLPERFAKVESKMELFLTFDDGPTPFTPAILSVLRKYNIKSTFFMLNGNILKNPDIVKAVAEEGHSIGCHGVSHKVSAFYRTSTSPREEMETCGKSVEEMTGQVVQLIRVPFGSSPHLTASQKKELDQAHFIMWDWNVDSADWRMHSSEQMVQSVLMQVNRIKEKGIKPVILFHDKEVTAQVLPKIIEKLMEMGYEFKAISNDDAPMQFKIRT</sequence>
<evidence type="ECO:0000313" key="2">
    <source>
        <dbReference type="EMBL" id="MDQ0155130.1"/>
    </source>
</evidence>
<dbReference type="Gene3D" id="3.20.20.370">
    <property type="entry name" value="Glycoside hydrolase/deacetylase"/>
    <property type="match status" value="1"/>
</dbReference>
<dbReference type="RefSeq" id="WP_307149702.1">
    <property type="nucleotide sequence ID" value="NZ_JAUSTU010000005.1"/>
</dbReference>
<dbReference type="EMBL" id="JAUSTU010000005">
    <property type="protein sequence ID" value="MDQ0155130.1"/>
    <property type="molecule type" value="Genomic_DNA"/>
</dbReference>
<dbReference type="Pfam" id="PF01522">
    <property type="entry name" value="Polysacc_deac_1"/>
    <property type="match status" value="1"/>
</dbReference>
<dbReference type="InterPro" id="IPR002509">
    <property type="entry name" value="NODB_dom"/>
</dbReference>
<dbReference type="PANTHER" id="PTHR10587">
    <property type="entry name" value="GLYCOSYL TRANSFERASE-RELATED"/>
    <property type="match status" value="1"/>
</dbReference>
<dbReference type="InterPro" id="IPR011330">
    <property type="entry name" value="Glyco_hydro/deAcase_b/a-brl"/>
</dbReference>